<comment type="caution">
    <text evidence="4">The sequence shown here is derived from an EMBL/GenBank/DDBJ whole genome shotgun (WGS) entry which is preliminary data.</text>
</comment>
<organism evidence="4 5">
    <name type="scientific">Electrophorus voltai</name>
    <dbReference type="NCBI Taxonomy" id="2609070"/>
    <lineage>
        <taxon>Eukaryota</taxon>
        <taxon>Metazoa</taxon>
        <taxon>Chordata</taxon>
        <taxon>Craniata</taxon>
        <taxon>Vertebrata</taxon>
        <taxon>Euteleostomi</taxon>
        <taxon>Actinopterygii</taxon>
        <taxon>Neopterygii</taxon>
        <taxon>Teleostei</taxon>
        <taxon>Ostariophysi</taxon>
        <taxon>Gymnotiformes</taxon>
        <taxon>Gymnotoidei</taxon>
        <taxon>Gymnotidae</taxon>
        <taxon>Electrophorus</taxon>
    </lineage>
</organism>
<evidence type="ECO:0000256" key="2">
    <source>
        <dbReference type="ARBA" id="ARBA00022525"/>
    </source>
</evidence>
<feature type="non-terminal residue" evidence="4">
    <location>
        <position position="1"/>
    </location>
</feature>
<evidence type="ECO:0000313" key="4">
    <source>
        <dbReference type="EMBL" id="KAK1795441.1"/>
    </source>
</evidence>
<evidence type="ECO:0000313" key="5">
    <source>
        <dbReference type="Proteomes" id="UP001239994"/>
    </source>
</evidence>
<evidence type="ECO:0000256" key="1">
    <source>
        <dbReference type="ARBA" id="ARBA00004613"/>
    </source>
</evidence>
<dbReference type="PANTHER" id="PTHR20914:SF24">
    <property type="entry name" value="LYMPHOCYTE ANTIGEN 6 FAMILY MEMBER M2-RELATED"/>
    <property type="match status" value="1"/>
</dbReference>
<keyword evidence="5" id="KW-1185">Reference proteome</keyword>
<dbReference type="SMART" id="SM00134">
    <property type="entry name" value="LU"/>
    <property type="match status" value="1"/>
</dbReference>
<sequence length="175" mass="18942">GLICLKKWFCNLYALLNSGNITLVDMEMKNCSSAENCVTASVNFGDTKTRISNQCCDTNLCNSVRQPEITKNIPNGIMCYTCNGEDCSSTLYCVDNEDHCIKSTVDTNGKSMMMMRGCATGTFCKGDLATQLVQSSTIVSLSCCKGNLCNGASRYTLNPLLLGILFSAIVVLPLH</sequence>
<protein>
    <recommendedName>
        <fullName evidence="3">UPAR/Ly6 domain-containing protein</fullName>
    </recommendedName>
</protein>
<evidence type="ECO:0000259" key="3">
    <source>
        <dbReference type="SMART" id="SM00134"/>
    </source>
</evidence>
<reference evidence="4" key="1">
    <citation type="submission" date="2023-03" db="EMBL/GenBank/DDBJ databases">
        <title>Electrophorus voltai genome.</title>
        <authorList>
            <person name="Bian C."/>
        </authorList>
    </citation>
    <scope>NUCLEOTIDE SEQUENCE</scope>
    <source>
        <strain evidence="4">CB-2022</strain>
        <tissue evidence="4">Muscle</tissue>
    </source>
</reference>
<dbReference type="SUPFAM" id="SSF57302">
    <property type="entry name" value="Snake toxin-like"/>
    <property type="match status" value="2"/>
</dbReference>
<dbReference type="InterPro" id="IPR045860">
    <property type="entry name" value="Snake_toxin-like_sf"/>
</dbReference>
<dbReference type="Proteomes" id="UP001239994">
    <property type="component" value="Unassembled WGS sequence"/>
</dbReference>
<name>A0AAD8ZAJ6_9TELE</name>
<proteinExistence type="predicted"/>
<dbReference type="InterPro" id="IPR016054">
    <property type="entry name" value="LY6_UPA_recep-like"/>
</dbReference>
<comment type="subcellular location">
    <subcellularLocation>
        <location evidence="1">Secreted</location>
    </subcellularLocation>
</comment>
<dbReference type="InterPro" id="IPR050918">
    <property type="entry name" value="CNF-like_PLA2_Inhibitor"/>
</dbReference>
<dbReference type="PANTHER" id="PTHR20914">
    <property type="entry name" value="LY6/PLAUR DOMAIN-CONTAINING PROTEIN 8"/>
    <property type="match status" value="1"/>
</dbReference>
<dbReference type="Gene3D" id="2.10.60.10">
    <property type="entry name" value="CD59"/>
    <property type="match status" value="2"/>
</dbReference>
<keyword evidence="2" id="KW-0964">Secreted</keyword>
<dbReference type="AlphaFoldDB" id="A0AAD8ZAJ6"/>
<dbReference type="GO" id="GO:0005576">
    <property type="term" value="C:extracellular region"/>
    <property type="evidence" value="ECO:0007669"/>
    <property type="project" value="UniProtKB-SubCell"/>
</dbReference>
<accession>A0AAD8ZAJ6</accession>
<dbReference type="EMBL" id="JAROKS010000016">
    <property type="protein sequence ID" value="KAK1795441.1"/>
    <property type="molecule type" value="Genomic_DNA"/>
</dbReference>
<gene>
    <name evidence="4" type="ORF">P4O66_010615</name>
</gene>
<dbReference type="Pfam" id="PF00021">
    <property type="entry name" value="UPAR_LY6"/>
    <property type="match status" value="2"/>
</dbReference>
<feature type="domain" description="UPAR/Ly6" evidence="3">
    <location>
        <begin position="77"/>
        <end position="158"/>
    </location>
</feature>